<feature type="transmembrane region" description="Helical" evidence="7">
    <location>
        <begin position="65"/>
        <end position="87"/>
    </location>
</feature>
<feature type="transmembrane region" description="Helical" evidence="7">
    <location>
        <begin position="206"/>
        <end position="227"/>
    </location>
</feature>
<dbReference type="EMBL" id="JAEKMH010000002">
    <property type="protein sequence ID" value="MBJ3784991.1"/>
    <property type="molecule type" value="Genomic_DNA"/>
</dbReference>
<evidence type="ECO:0000256" key="5">
    <source>
        <dbReference type="ARBA" id="ARBA00022989"/>
    </source>
</evidence>
<comment type="caution">
    <text evidence="9">The sequence shown here is derived from an EMBL/GenBank/DDBJ whole genome shotgun (WGS) entry which is preliminary data.</text>
</comment>
<keyword evidence="4 7" id="KW-0812">Transmembrane</keyword>
<feature type="transmembrane region" description="Helical" evidence="7">
    <location>
        <begin position="93"/>
        <end position="117"/>
    </location>
</feature>
<feature type="transmembrane region" description="Helical" evidence="7">
    <location>
        <begin position="129"/>
        <end position="154"/>
    </location>
</feature>
<evidence type="ECO:0000256" key="1">
    <source>
        <dbReference type="ARBA" id="ARBA00004651"/>
    </source>
</evidence>
<evidence type="ECO:0000259" key="8">
    <source>
        <dbReference type="PROSITE" id="PS50850"/>
    </source>
</evidence>
<evidence type="ECO:0000256" key="6">
    <source>
        <dbReference type="ARBA" id="ARBA00023136"/>
    </source>
</evidence>
<dbReference type="GO" id="GO:0005886">
    <property type="term" value="C:plasma membrane"/>
    <property type="evidence" value="ECO:0007669"/>
    <property type="project" value="UniProtKB-SubCell"/>
</dbReference>
<feature type="transmembrane region" description="Helical" evidence="7">
    <location>
        <begin position="292"/>
        <end position="316"/>
    </location>
</feature>
<keyword evidence="3" id="KW-1003">Cell membrane</keyword>
<dbReference type="AlphaFoldDB" id="A0A934IXI9"/>
<feature type="transmembrane region" description="Helical" evidence="7">
    <location>
        <begin position="7"/>
        <end position="29"/>
    </location>
</feature>
<proteinExistence type="predicted"/>
<evidence type="ECO:0000256" key="4">
    <source>
        <dbReference type="ARBA" id="ARBA00022692"/>
    </source>
</evidence>
<dbReference type="PROSITE" id="PS50850">
    <property type="entry name" value="MFS"/>
    <property type="match status" value="1"/>
</dbReference>
<dbReference type="GO" id="GO:0022857">
    <property type="term" value="F:transmembrane transporter activity"/>
    <property type="evidence" value="ECO:0007669"/>
    <property type="project" value="InterPro"/>
</dbReference>
<evidence type="ECO:0000256" key="3">
    <source>
        <dbReference type="ARBA" id="ARBA00022475"/>
    </source>
</evidence>
<dbReference type="Pfam" id="PF07690">
    <property type="entry name" value="MFS_1"/>
    <property type="match status" value="1"/>
</dbReference>
<evidence type="ECO:0000256" key="7">
    <source>
        <dbReference type="SAM" id="Phobius"/>
    </source>
</evidence>
<keyword evidence="5 7" id="KW-1133">Transmembrane helix</keyword>
<keyword evidence="6 7" id="KW-0472">Membrane</keyword>
<feature type="transmembrane region" description="Helical" evidence="7">
    <location>
        <begin position="35"/>
        <end position="53"/>
    </location>
</feature>
<feature type="domain" description="Major facilitator superfamily (MFS) profile" evidence="8">
    <location>
        <begin position="4"/>
        <end position="384"/>
    </location>
</feature>
<feature type="transmembrane region" description="Helical" evidence="7">
    <location>
        <begin position="268"/>
        <end position="286"/>
    </location>
</feature>
<dbReference type="Proteomes" id="UP000602124">
    <property type="component" value="Unassembled WGS sequence"/>
</dbReference>
<reference evidence="9" key="1">
    <citation type="submission" date="2020-12" db="EMBL/GenBank/DDBJ databases">
        <title>Devosia sp. MSA67 isolated from Mo River.</title>
        <authorList>
            <person name="Ma F."/>
            <person name="Zi Z."/>
        </authorList>
    </citation>
    <scope>NUCLEOTIDE SEQUENCE</scope>
    <source>
        <strain evidence="9">MSA67</strain>
    </source>
</reference>
<feature type="transmembrane region" description="Helical" evidence="7">
    <location>
        <begin position="337"/>
        <end position="355"/>
    </location>
</feature>
<evidence type="ECO:0000313" key="9">
    <source>
        <dbReference type="EMBL" id="MBJ3784991.1"/>
    </source>
</evidence>
<sequence length="393" mass="41133">MSIRIWILLVLVAFVMAGNGLIVPILPIYGESFSSSATLVGMLITIFGVARLLANYPTGLVYGRVGAGVLMGFGNGLLFLGAVGAALAWDLYFLLFCRLVQGFGSGIFLTAMGVVVARQSRSGSRGRFMALYQAAIFIGAGIGPAVGGFIAQGFGLSAPFWAYALVSALAMVVSLTVQKDPPTQALPPEADGLPPALANGVLRANLLVSFVSGFVRTAALWQLIPLLATTRFAMGFDKIGIAVTVTSLANVVILPISGWLVDRFGWRLLPALASFGYAASLALVAFGQAEWLFWFGIALAGIFGGLIGPATSTALIELTEPRLLPAAMGIQRTAADFGFVAGPIVVGLLSDVLLQSEDFGLLVNAALLGLSGFVWIIAANAAKMKRWQSKDQV</sequence>
<dbReference type="SUPFAM" id="SSF103473">
    <property type="entry name" value="MFS general substrate transporter"/>
    <property type="match status" value="1"/>
</dbReference>
<dbReference type="InterPro" id="IPR036259">
    <property type="entry name" value="MFS_trans_sf"/>
</dbReference>
<dbReference type="CDD" id="cd17325">
    <property type="entry name" value="MFS_MdtG_SLC18_like"/>
    <property type="match status" value="1"/>
</dbReference>
<dbReference type="InterPro" id="IPR020846">
    <property type="entry name" value="MFS_dom"/>
</dbReference>
<organism evidence="9 10">
    <name type="scientific">Devosia sediminis</name>
    <dbReference type="NCBI Taxonomy" id="2798801"/>
    <lineage>
        <taxon>Bacteria</taxon>
        <taxon>Pseudomonadati</taxon>
        <taxon>Pseudomonadota</taxon>
        <taxon>Alphaproteobacteria</taxon>
        <taxon>Hyphomicrobiales</taxon>
        <taxon>Devosiaceae</taxon>
        <taxon>Devosia</taxon>
    </lineage>
</organism>
<feature type="transmembrane region" description="Helical" evidence="7">
    <location>
        <begin position="160"/>
        <end position="177"/>
    </location>
</feature>
<protein>
    <submittedName>
        <fullName evidence="9">MFS transporter</fullName>
    </submittedName>
</protein>
<dbReference type="PRINTS" id="PR01036">
    <property type="entry name" value="TCRTETB"/>
</dbReference>
<dbReference type="InterPro" id="IPR011701">
    <property type="entry name" value="MFS"/>
</dbReference>
<keyword evidence="10" id="KW-1185">Reference proteome</keyword>
<feature type="transmembrane region" description="Helical" evidence="7">
    <location>
        <begin position="361"/>
        <end position="382"/>
    </location>
</feature>
<comment type="subcellular location">
    <subcellularLocation>
        <location evidence="1">Cell membrane</location>
        <topology evidence="1">Multi-pass membrane protein</topology>
    </subcellularLocation>
</comment>
<gene>
    <name evidence="9" type="ORF">JEQ47_09690</name>
</gene>
<evidence type="ECO:0000256" key="2">
    <source>
        <dbReference type="ARBA" id="ARBA00022448"/>
    </source>
</evidence>
<keyword evidence="2" id="KW-0813">Transport</keyword>
<dbReference type="PANTHER" id="PTHR23517">
    <property type="entry name" value="RESISTANCE PROTEIN MDTM, PUTATIVE-RELATED-RELATED"/>
    <property type="match status" value="1"/>
</dbReference>
<evidence type="ECO:0000313" key="10">
    <source>
        <dbReference type="Proteomes" id="UP000602124"/>
    </source>
</evidence>
<dbReference type="InterPro" id="IPR050171">
    <property type="entry name" value="MFS_Transporters"/>
</dbReference>
<dbReference type="Gene3D" id="1.20.1250.20">
    <property type="entry name" value="MFS general substrate transporter like domains"/>
    <property type="match status" value="2"/>
</dbReference>
<feature type="transmembrane region" description="Helical" evidence="7">
    <location>
        <begin position="239"/>
        <end position="261"/>
    </location>
</feature>
<accession>A0A934IXI9</accession>
<name>A0A934IXI9_9HYPH</name>
<dbReference type="RefSeq" id="WP_198876202.1">
    <property type="nucleotide sequence ID" value="NZ_JAEKMH010000002.1"/>
</dbReference>